<dbReference type="CDD" id="cd01282">
    <property type="entry name" value="HTH_MerR-like_sg3"/>
    <property type="match status" value="1"/>
</dbReference>
<dbReference type="InterPro" id="IPR047057">
    <property type="entry name" value="MerR_fam"/>
</dbReference>
<dbReference type="SUPFAM" id="SSF46955">
    <property type="entry name" value="Putative DNA-binding domain"/>
    <property type="match status" value="1"/>
</dbReference>
<dbReference type="InterPro" id="IPR000551">
    <property type="entry name" value="MerR-type_HTH_dom"/>
</dbReference>
<keyword evidence="4" id="KW-1185">Reference proteome</keyword>
<evidence type="ECO:0000313" key="3">
    <source>
        <dbReference type="EMBL" id="GAA4009026.1"/>
    </source>
</evidence>
<dbReference type="Gene3D" id="1.10.1660.10">
    <property type="match status" value="1"/>
</dbReference>
<gene>
    <name evidence="3" type="ORF">GCM10022384_63360</name>
</gene>
<proteinExistence type="predicted"/>
<evidence type="ECO:0000313" key="4">
    <source>
        <dbReference type="Proteomes" id="UP001500034"/>
    </source>
</evidence>
<dbReference type="PANTHER" id="PTHR30204">
    <property type="entry name" value="REDOX-CYCLING DRUG-SENSING TRANSCRIPTIONAL ACTIVATOR SOXR"/>
    <property type="match status" value="1"/>
</dbReference>
<keyword evidence="1" id="KW-0238">DNA-binding</keyword>
<sequence length="122" mass="13529">MTCVMRIGQLARRSGVSVRALRYYEEQRLLESARTPGGQRDYPDEALERVQLIQDLFAAGLSSRTVVELLPCVSTGVATPAMLDQLTVERDRIAARIQDLTRAKTNLARVIENVTAANVVQD</sequence>
<accession>A0ABP7SAJ4</accession>
<dbReference type="Pfam" id="PF13411">
    <property type="entry name" value="MerR_1"/>
    <property type="match status" value="1"/>
</dbReference>
<dbReference type="PANTHER" id="PTHR30204:SF97">
    <property type="entry name" value="MERR FAMILY REGULATORY PROTEIN"/>
    <property type="match status" value="1"/>
</dbReference>
<dbReference type="PROSITE" id="PS50937">
    <property type="entry name" value="HTH_MERR_2"/>
    <property type="match status" value="1"/>
</dbReference>
<dbReference type="EMBL" id="BAABCQ010000198">
    <property type="protein sequence ID" value="GAA4009026.1"/>
    <property type="molecule type" value="Genomic_DNA"/>
</dbReference>
<dbReference type="Proteomes" id="UP001500034">
    <property type="component" value="Unassembled WGS sequence"/>
</dbReference>
<evidence type="ECO:0000259" key="2">
    <source>
        <dbReference type="PROSITE" id="PS50937"/>
    </source>
</evidence>
<feature type="domain" description="HTH merR-type" evidence="2">
    <location>
        <begin position="4"/>
        <end position="72"/>
    </location>
</feature>
<dbReference type="InterPro" id="IPR009061">
    <property type="entry name" value="DNA-bd_dom_put_sf"/>
</dbReference>
<comment type="caution">
    <text evidence="3">The sequence shown here is derived from an EMBL/GenBank/DDBJ whole genome shotgun (WGS) entry which is preliminary data.</text>
</comment>
<organism evidence="3 4">
    <name type="scientific">Streptomyces marokkonensis</name>
    <dbReference type="NCBI Taxonomy" id="324855"/>
    <lineage>
        <taxon>Bacteria</taxon>
        <taxon>Bacillati</taxon>
        <taxon>Actinomycetota</taxon>
        <taxon>Actinomycetes</taxon>
        <taxon>Kitasatosporales</taxon>
        <taxon>Streptomycetaceae</taxon>
        <taxon>Streptomyces</taxon>
    </lineage>
</organism>
<protein>
    <submittedName>
        <fullName evidence="3">MerR family transcriptional regulator</fullName>
    </submittedName>
</protein>
<dbReference type="SMART" id="SM00422">
    <property type="entry name" value="HTH_MERR"/>
    <property type="match status" value="1"/>
</dbReference>
<dbReference type="PRINTS" id="PR00040">
    <property type="entry name" value="HTHMERR"/>
</dbReference>
<reference evidence="4" key="1">
    <citation type="journal article" date="2019" name="Int. J. Syst. Evol. Microbiol.">
        <title>The Global Catalogue of Microorganisms (GCM) 10K type strain sequencing project: providing services to taxonomists for standard genome sequencing and annotation.</title>
        <authorList>
            <consortium name="The Broad Institute Genomics Platform"/>
            <consortium name="The Broad Institute Genome Sequencing Center for Infectious Disease"/>
            <person name="Wu L."/>
            <person name="Ma J."/>
        </authorList>
    </citation>
    <scope>NUCLEOTIDE SEQUENCE [LARGE SCALE GENOMIC DNA]</scope>
    <source>
        <strain evidence="4">JCM 17027</strain>
    </source>
</reference>
<evidence type="ECO:0000256" key="1">
    <source>
        <dbReference type="ARBA" id="ARBA00023125"/>
    </source>
</evidence>
<name>A0ABP7SAJ4_9ACTN</name>